<dbReference type="CDD" id="cd00070">
    <property type="entry name" value="GLECT"/>
    <property type="match status" value="2"/>
</dbReference>
<dbReference type="SMART" id="SM00276">
    <property type="entry name" value="GLECT"/>
    <property type="match status" value="2"/>
</dbReference>
<evidence type="ECO:0000256" key="2">
    <source>
        <dbReference type="RuleBase" id="RU102079"/>
    </source>
</evidence>
<gene>
    <name evidence="5" type="ORF">PPYR_07577</name>
</gene>
<dbReference type="EMBL" id="VVIM01000005">
    <property type="protein sequence ID" value="KAB0799697.1"/>
    <property type="molecule type" value="Genomic_DNA"/>
</dbReference>
<dbReference type="AlphaFoldDB" id="A0A1Y1MEX5"/>
<dbReference type="PANTHER" id="PTHR11346">
    <property type="entry name" value="GALECTIN"/>
    <property type="match status" value="1"/>
</dbReference>
<dbReference type="InterPro" id="IPR001079">
    <property type="entry name" value="Galectin_CRD"/>
</dbReference>
<dbReference type="Proteomes" id="UP000327044">
    <property type="component" value="Unassembled WGS sequence"/>
</dbReference>
<dbReference type="SMART" id="SM00908">
    <property type="entry name" value="Gal-bind_lectin"/>
    <property type="match status" value="2"/>
</dbReference>
<name>A0A1Y1MEX5_PHOPY</name>
<dbReference type="FunCoup" id="A0A1Y1MEX5">
    <property type="interactions" value="264"/>
</dbReference>
<dbReference type="InterPro" id="IPR013320">
    <property type="entry name" value="ConA-like_dom_sf"/>
</dbReference>
<accession>A0A1Y1MEX5</accession>
<feature type="domain" description="Galectin" evidence="3">
    <location>
        <begin position="10"/>
        <end position="143"/>
    </location>
</feature>
<feature type="domain" description="Galectin" evidence="3">
    <location>
        <begin position="178"/>
        <end position="314"/>
    </location>
</feature>
<protein>
    <recommendedName>
        <fullName evidence="2">Galectin</fullName>
    </recommendedName>
</protein>
<reference evidence="4" key="1">
    <citation type="journal article" date="2016" name="Sci. Rep.">
        <title>Molecular characterization of firefly nuptial gifts: a multi-omics approach sheds light on postcopulatory sexual selection.</title>
        <authorList>
            <person name="Al-Wathiqui N."/>
            <person name="Fallon T.R."/>
            <person name="South A."/>
            <person name="Weng J.K."/>
            <person name="Lewis S.M."/>
        </authorList>
    </citation>
    <scope>NUCLEOTIDE SEQUENCE</scope>
</reference>
<evidence type="ECO:0000313" key="6">
    <source>
        <dbReference type="Proteomes" id="UP000327044"/>
    </source>
</evidence>
<dbReference type="Gene3D" id="2.60.120.200">
    <property type="match status" value="2"/>
</dbReference>
<dbReference type="Pfam" id="PF00337">
    <property type="entry name" value="Gal-bind_lectin"/>
    <property type="match status" value="2"/>
</dbReference>
<dbReference type="EMBL" id="GEZM01037880">
    <property type="protein sequence ID" value="JAV81867.1"/>
    <property type="molecule type" value="Transcribed_RNA"/>
</dbReference>
<dbReference type="InterPro" id="IPR044156">
    <property type="entry name" value="Galectin-like"/>
</dbReference>
<dbReference type="GO" id="GO:0016936">
    <property type="term" value="F:galactoside binding"/>
    <property type="evidence" value="ECO:0007669"/>
    <property type="project" value="TreeGrafter"/>
</dbReference>
<reference evidence="5" key="3">
    <citation type="submission" date="2019-08" db="EMBL/GenBank/DDBJ databases">
        <authorList>
            <consortium name="Photinus pyralis genome working group"/>
            <person name="Fallon T.R."/>
            <person name="Sander Lower S.E."/>
            <person name="Weng J.-K."/>
        </authorList>
    </citation>
    <scope>NUCLEOTIDE SEQUENCE</scope>
    <source>
        <strain evidence="5">1611_PpyrPB1</strain>
        <tissue evidence="5">Whole body</tissue>
    </source>
</reference>
<keyword evidence="1 2" id="KW-0430">Lectin</keyword>
<keyword evidence="6" id="KW-1185">Reference proteome</keyword>
<evidence type="ECO:0000256" key="1">
    <source>
        <dbReference type="ARBA" id="ARBA00022734"/>
    </source>
</evidence>
<dbReference type="SUPFAM" id="SSF49899">
    <property type="entry name" value="Concanavalin A-like lectins/glucanases"/>
    <property type="match status" value="2"/>
</dbReference>
<sequence length="322" mass="37036">MRNFQQPVAYAEDLPNALAKGSTIVVSGFIHPDCSRFAINLTSPNKSGDVDIPLHFNPRLDRHYIVRNSRKRGRWDEEETASAVKSNLERNKNFEVVVFVATEEFLISVNGVHFCGFSFRFPLNTCKRLEIEGLVDVSRVSFKNWSSYPEDNPERIPRIEFAKQDEEAVTSQILALPYTGNLPEGFEEGWQLEISGRIKLLPHSFYINLQDGAQLWPHPIIFLHLNPRFNTSAGENVFIRNARYGDQWGPEERTRMFPFTPGSPFTIAIRRGFDRLSIWVDGQLSGEFKIEGQLTGINTVYIQGDIVLYEIFMHKKYVEFNK</sequence>
<dbReference type="GO" id="GO:0030246">
    <property type="term" value="F:carbohydrate binding"/>
    <property type="evidence" value="ECO:0007669"/>
    <property type="project" value="UniProtKB-UniRule"/>
</dbReference>
<dbReference type="InParanoid" id="A0A1Y1MEX5"/>
<evidence type="ECO:0000313" key="4">
    <source>
        <dbReference type="EMBL" id="JAV81867.1"/>
    </source>
</evidence>
<reference evidence="5 6" key="2">
    <citation type="journal article" date="2018" name="Elife">
        <title>Firefly genomes illuminate parallel origins of bioluminescence in beetles.</title>
        <authorList>
            <person name="Fallon T.R."/>
            <person name="Lower S.E."/>
            <person name="Chang C.H."/>
            <person name="Bessho-Uehara M."/>
            <person name="Martin G.J."/>
            <person name="Bewick A.J."/>
            <person name="Behringer M."/>
            <person name="Debat H.J."/>
            <person name="Wong I."/>
            <person name="Day J.C."/>
            <person name="Suvorov A."/>
            <person name="Silva C.J."/>
            <person name="Stanger-Hall K.F."/>
            <person name="Hall D.W."/>
            <person name="Schmitz R.J."/>
            <person name="Nelson D.R."/>
            <person name="Lewis S.M."/>
            <person name="Shigenobu S."/>
            <person name="Bybee S.M."/>
            <person name="Larracuente A.M."/>
            <person name="Oba Y."/>
            <person name="Weng J.K."/>
        </authorList>
    </citation>
    <scope>NUCLEOTIDE SEQUENCE [LARGE SCALE GENOMIC DNA]</scope>
    <source>
        <strain evidence="5">1611_PpyrPB1</strain>
        <tissue evidence="5">Whole body</tissue>
    </source>
</reference>
<evidence type="ECO:0000313" key="5">
    <source>
        <dbReference type="EMBL" id="KAB0799697.1"/>
    </source>
</evidence>
<evidence type="ECO:0000259" key="3">
    <source>
        <dbReference type="PROSITE" id="PS51304"/>
    </source>
</evidence>
<dbReference type="PANTHER" id="PTHR11346:SF176">
    <property type="entry name" value="32 KDA BETA-GALACTOSIDE-BINDING LECTIN LEC-3"/>
    <property type="match status" value="1"/>
</dbReference>
<proteinExistence type="predicted"/>
<organism evidence="4">
    <name type="scientific">Photinus pyralis</name>
    <name type="common">Common eastern firefly</name>
    <name type="synonym">Lampyris pyralis</name>
    <dbReference type="NCBI Taxonomy" id="7054"/>
    <lineage>
        <taxon>Eukaryota</taxon>
        <taxon>Metazoa</taxon>
        <taxon>Ecdysozoa</taxon>
        <taxon>Arthropoda</taxon>
        <taxon>Hexapoda</taxon>
        <taxon>Insecta</taxon>
        <taxon>Pterygota</taxon>
        <taxon>Neoptera</taxon>
        <taxon>Endopterygota</taxon>
        <taxon>Coleoptera</taxon>
        <taxon>Polyphaga</taxon>
        <taxon>Elateriformia</taxon>
        <taxon>Elateroidea</taxon>
        <taxon>Lampyridae</taxon>
        <taxon>Lampyrinae</taxon>
        <taxon>Photinus</taxon>
    </lineage>
</organism>
<dbReference type="PROSITE" id="PS51304">
    <property type="entry name" value="GALECTIN"/>
    <property type="match status" value="2"/>
</dbReference>